<dbReference type="EMBL" id="CP002547">
    <property type="protein sequence ID" value="ADY55416.1"/>
    <property type="molecule type" value="Genomic_DNA"/>
</dbReference>
<keyword evidence="3" id="KW-1185">Reference proteome</keyword>
<dbReference type="SUPFAM" id="SSF64518">
    <property type="entry name" value="Phase 1 flagellin"/>
    <property type="match status" value="1"/>
</dbReference>
<evidence type="ECO:0000259" key="1">
    <source>
        <dbReference type="Pfam" id="PF00669"/>
    </source>
</evidence>
<dbReference type="InterPro" id="IPR013384">
    <property type="entry name" value="Flagell_FlgL"/>
</dbReference>
<protein>
    <submittedName>
        <fullName evidence="2">Flagellar hook-associated protein 3</fullName>
    </submittedName>
</protein>
<feature type="domain" description="Flagellin N-terminal" evidence="1">
    <location>
        <begin position="5"/>
        <end position="140"/>
    </location>
</feature>
<dbReference type="PANTHER" id="PTHR42792:SF1">
    <property type="entry name" value="FLAGELLAR HOOK-ASSOCIATED PROTEIN 3"/>
    <property type="match status" value="1"/>
</dbReference>
<dbReference type="Pfam" id="PF00669">
    <property type="entry name" value="Flagellin_N"/>
    <property type="match status" value="1"/>
</dbReference>
<dbReference type="PANTHER" id="PTHR42792">
    <property type="entry name" value="FLAGELLIN"/>
    <property type="match status" value="1"/>
</dbReference>
<keyword evidence="2" id="KW-0966">Cell projection</keyword>
<dbReference type="STRING" id="645991.Sgly_1091"/>
<accession>F0SU33</accession>
<dbReference type="GO" id="GO:0009424">
    <property type="term" value="C:bacterial-type flagellum hook"/>
    <property type="evidence" value="ECO:0007669"/>
    <property type="project" value="InterPro"/>
</dbReference>
<dbReference type="InterPro" id="IPR001492">
    <property type="entry name" value="Flagellin"/>
</dbReference>
<gene>
    <name evidence="2" type="ordered locus">Sgly_1091</name>
</gene>
<dbReference type="RefSeq" id="WP_013624286.1">
    <property type="nucleotide sequence ID" value="NC_015172.1"/>
</dbReference>
<reference evidence="2 3" key="1">
    <citation type="journal article" date="2011" name="Stand. Genomic Sci.">
        <title>Complete genome sequence of Syntrophobotulus glycolicus type strain (FlGlyR).</title>
        <authorList>
            <person name="Han C."/>
            <person name="Mwirichia R."/>
            <person name="Chertkov O."/>
            <person name="Held B."/>
            <person name="Lapidus A."/>
            <person name="Nolan M."/>
            <person name="Lucas S."/>
            <person name="Hammon N."/>
            <person name="Deshpande S."/>
            <person name="Cheng J.F."/>
            <person name="Tapia R."/>
            <person name="Goodwin L."/>
            <person name="Pitluck S."/>
            <person name="Huntemann M."/>
            <person name="Liolios K."/>
            <person name="Ivanova N."/>
            <person name="Pagani I."/>
            <person name="Mavromatis K."/>
            <person name="Ovchinikova G."/>
            <person name="Pati A."/>
            <person name="Chen A."/>
            <person name="Palaniappan K."/>
            <person name="Land M."/>
            <person name="Hauser L."/>
            <person name="Brambilla E.M."/>
            <person name="Rohde M."/>
            <person name="Spring S."/>
            <person name="Sikorski J."/>
            <person name="Goker M."/>
            <person name="Woyke T."/>
            <person name="Bristow J."/>
            <person name="Eisen J.A."/>
            <person name="Markowitz V."/>
            <person name="Hugenholtz P."/>
            <person name="Kyrpides N.C."/>
            <person name="Klenk H.P."/>
            <person name="Detter J.C."/>
        </authorList>
    </citation>
    <scope>NUCLEOTIDE SEQUENCE [LARGE SCALE GENOMIC DNA]</scope>
    <source>
        <strain evidence="3">DSM 8271 / FlGlyR</strain>
    </source>
</reference>
<evidence type="ECO:0000313" key="3">
    <source>
        <dbReference type="Proteomes" id="UP000007488"/>
    </source>
</evidence>
<dbReference type="OrthoDB" id="9758307at2"/>
<dbReference type="Gene3D" id="1.20.1330.10">
    <property type="entry name" value="f41 fragment of flagellin, N-terminal domain"/>
    <property type="match status" value="2"/>
</dbReference>
<organism evidence="2 3">
    <name type="scientific">Syntrophobotulus glycolicus (strain DSM 8271 / FlGlyR)</name>
    <dbReference type="NCBI Taxonomy" id="645991"/>
    <lineage>
        <taxon>Bacteria</taxon>
        <taxon>Bacillati</taxon>
        <taxon>Bacillota</taxon>
        <taxon>Clostridia</taxon>
        <taxon>Eubacteriales</taxon>
        <taxon>Desulfitobacteriaceae</taxon>
        <taxon>Syntrophobotulus</taxon>
    </lineage>
</organism>
<dbReference type="AlphaFoldDB" id="F0SU33"/>
<dbReference type="GO" id="GO:0005198">
    <property type="term" value="F:structural molecule activity"/>
    <property type="evidence" value="ECO:0007669"/>
    <property type="project" value="InterPro"/>
</dbReference>
<evidence type="ECO:0000313" key="2">
    <source>
        <dbReference type="EMBL" id="ADY55416.1"/>
    </source>
</evidence>
<reference evidence="3" key="2">
    <citation type="submission" date="2011-02" db="EMBL/GenBank/DDBJ databases">
        <title>The complete genome of Syntrophobotulus glycolicus DSM 8271.</title>
        <authorList>
            <person name="Lucas S."/>
            <person name="Copeland A."/>
            <person name="Lapidus A."/>
            <person name="Bruce D."/>
            <person name="Goodwin L."/>
            <person name="Pitluck S."/>
            <person name="Kyrpides N."/>
            <person name="Mavromatis K."/>
            <person name="Pagani I."/>
            <person name="Ivanova N."/>
            <person name="Mikhailova N."/>
            <person name="Chertkov O."/>
            <person name="Held B."/>
            <person name="Detter J.C."/>
            <person name="Tapia R."/>
            <person name="Han C."/>
            <person name="Land M."/>
            <person name="Hauser L."/>
            <person name="Markowitz V."/>
            <person name="Cheng J.-F."/>
            <person name="Hugenholtz P."/>
            <person name="Woyke T."/>
            <person name="Wu D."/>
            <person name="Spring S."/>
            <person name="Schroeder M."/>
            <person name="Brambilla E."/>
            <person name="Klenk H.-P."/>
            <person name="Eisen J.A."/>
        </authorList>
    </citation>
    <scope>NUCLEOTIDE SEQUENCE [LARGE SCALE GENOMIC DNA]</scope>
    <source>
        <strain evidence="3">DSM 8271 / FlGlyR</strain>
    </source>
</reference>
<dbReference type="Proteomes" id="UP000007488">
    <property type="component" value="Chromosome"/>
</dbReference>
<sequence>MRITNTMIIQNTIARINDNLVRLSKLQAQASSQKKIEVPSDDPVVASRSLKLTSYVAKIQQQQKNAEDAGSWMTYTDSALEQIGDILTTIREKTVEAANGTLTAEDQAKILAEIEELESGIIEIANSAYGGRYVLAGYSTDEAPVEAVSTAVGDMITYNGKYLSLGGVVSASVSDSDLEAFYLDNMDHISGQAELTSAVFTNYTAASPALSFTVTLDGVSQTISLTDGTTYDPDSLAAALQSGLNSAFPSSSGQVSPLIEVSQTGGKIVLTVQDGDRIAINSGTLEVSELGFADGMTSAAGDSEEIRYKVGTNNWVTVNVEGSDVLGEGTDNLFNTLAKLKLALSGETQYKTAAYDQTSGVSVVTEDLDLSGLLADLDDDINRVLVARAELGARTGYVELTQTRLDNNELTYTELLSQNDDADLAEVSIHLASAQAAYEATLAAGAKVMQNTLLDYIK</sequence>
<keyword evidence="2" id="KW-0282">Flagellum</keyword>
<proteinExistence type="predicted"/>
<dbReference type="GO" id="GO:0071973">
    <property type="term" value="P:bacterial-type flagellum-dependent cell motility"/>
    <property type="evidence" value="ECO:0007669"/>
    <property type="project" value="InterPro"/>
</dbReference>
<dbReference type="eggNOG" id="COG1344">
    <property type="taxonomic scope" value="Bacteria"/>
</dbReference>
<dbReference type="KEGG" id="sgy:Sgly_1091"/>
<dbReference type="NCBIfam" id="TIGR02550">
    <property type="entry name" value="flagell_flgL"/>
    <property type="match status" value="1"/>
</dbReference>
<name>F0SU33_SYNGF</name>
<dbReference type="HOGENOM" id="CLU_024437_2_1_9"/>
<dbReference type="InterPro" id="IPR001029">
    <property type="entry name" value="Flagellin_N"/>
</dbReference>
<keyword evidence="2" id="KW-0969">Cilium</keyword>